<evidence type="ECO:0008006" key="3">
    <source>
        <dbReference type="Google" id="ProtNLM"/>
    </source>
</evidence>
<organism evidence="1 2">
    <name type="scientific">Methanococcoides burtonii (strain DSM 6242 / NBRC 107633 / OCM 468 / ACE-M)</name>
    <dbReference type="NCBI Taxonomy" id="259564"/>
    <lineage>
        <taxon>Archaea</taxon>
        <taxon>Methanobacteriati</taxon>
        <taxon>Methanobacteriota</taxon>
        <taxon>Stenosarchaea group</taxon>
        <taxon>Methanomicrobia</taxon>
        <taxon>Methanosarcinales</taxon>
        <taxon>Methanosarcinaceae</taxon>
        <taxon>Methanococcoides</taxon>
    </lineage>
</organism>
<dbReference type="STRING" id="259564.Mbur_0257"/>
<dbReference type="KEGG" id="mbu:Mbur_0257"/>
<reference evidence="2" key="1">
    <citation type="journal article" date="2009" name="ISME J.">
        <title>The genome sequence of the psychrophilic archaeon, Methanococcoides burtonii: the role of genome evolution in cold adaptation.</title>
        <authorList>
            <person name="Allen M.A."/>
            <person name="Lauro F.M."/>
            <person name="Williams T.J."/>
            <person name="Burg D."/>
            <person name="Siddiqui K.S."/>
            <person name="De Francisci D."/>
            <person name="Chong K.W."/>
            <person name="Pilak O."/>
            <person name="Chew H.H."/>
            <person name="De Maere M.Z."/>
            <person name="Ting L."/>
            <person name="Katrib M."/>
            <person name="Ng C."/>
            <person name="Sowers K.R."/>
            <person name="Galperin M.Y."/>
            <person name="Anderson I.J."/>
            <person name="Ivanova N."/>
            <person name="Dalin E."/>
            <person name="Martinez M."/>
            <person name="Lapidus A."/>
            <person name="Hauser L."/>
            <person name="Land M."/>
            <person name="Thomas T."/>
            <person name="Cavicchioli R."/>
        </authorList>
    </citation>
    <scope>NUCLEOTIDE SEQUENCE [LARGE SCALE GENOMIC DNA]</scope>
    <source>
        <strain evidence="2">DSM 6242 / NBRC 107633 / OCM 468 / ACE-M</strain>
    </source>
</reference>
<gene>
    <name evidence="1" type="ordered locus">Mbur_0257</name>
</gene>
<dbReference type="HOGENOM" id="CLU_786750_0_0_2"/>
<dbReference type="InterPro" id="IPR029470">
    <property type="entry name" value="PDDEXK_4"/>
</dbReference>
<evidence type="ECO:0000313" key="2">
    <source>
        <dbReference type="Proteomes" id="UP000001979"/>
    </source>
</evidence>
<keyword evidence="2" id="KW-1185">Reference proteome</keyword>
<proteinExistence type="predicted"/>
<dbReference type="EMBL" id="CP000300">
    <property type="protein sequence ID" value="ABE51264.1"/>
    <property type="molecule type" value="Genomic_DNA"/>
</dbReference>
<accession>Q12Z62</accession>
<dbReference type="Proteomes" id="UP000001979">
    <property type="component" value="Chromosome"/>
</dbReference>
<dbReference type="AlphaFoldDB" id="Q12Z62"/>
<dbReference type="Pfam" id="PF14281">
    <property type="entry name" value="PDDEXK_4"/>
    <property type="match status" value="1"/>
</dbReference>
<dbReference type="RefSeq" id="WP_011498426.1">
    <property type="nucleotide sequence ID" value="NC_007955.1"/>
</dbReference>
<protein>
    <recommendedName>
        <fullName evidence="3">PD-(D/E)XK nuclease superfamily protein</fullName>
    </recommendedName>
</protein>
<sequence length="362" mass="42888">MSIFDRLLQLNPNQIPLEDFFTEIFTFVLENEQSFFLSFLTHFKITEAIEPIATIWTQQTYKALDYHFSDSRPDICIEINNASHNELIFVESKIGSSEGYDQLKRYAEQLDQLNHFGKKKLVYITRDHENKDENKIFAGCNNEDELYFIQIRWYEIYNFLSTYYKQTDSEDILIRETLNFMEEHNMATNNCFNTIDILALTNFRKVQQMMDETIYGIVSDKFETEIGKVSQRASCLTQLRDFNRYVCVRYNQNYRFNVLLGYWIDTKNITSYPSYGICLEVSPTCEQRKEIIEFMNELAGQSDGWETVNHNSSKSWARVMKLSKIDTILGLENHIQLIQNNYIDLLNEVTSFKETYPDLPWE</sequence>
<dbReference type="GeneID" id="3998752"/>
<evidence type="ECO:0000313" key="1">
    <source>
        <dbReference type="EMBL" id="ABE51264.1"/>
    </source>
</evidence>
<name>Q12Z62_METBU</name>
<dbReference type="OrthoDB" id="144024at2157"/>